<dbReference type="KEGG" id="dph:EHF33_16340"/>
<name>A0A3G8YPC7_9DEIO</name>
<dbReference type="Proteomes" id="UP000276417">
    <property type="component" value="Plasmid unnamed1"/>
</dbReference>
<evidence type="ECO:0000313" key="1">
    <source>
        <dbReference type="EMBL" id="AZI44484.1"/>
    </source>
</evidence>
<protein>
    <submittedName>
        <fullName evidence="1">Uncharacterized protein</fullName>
    </submittedName>
</protein>
<geneLocation type="plasmid" evidence="1 2">
    <name>unnamed1</name>
</geneLocation>
<dbReference type="AlphaFoldDB" id="A0A3G8YPC7"/>
<proteinExistence type="predicted"/>
<reference evidence="1 2" key="1">
    <citation type="submission" date="2018-11" db="EMBL/GenBank/DDBJ databases">
        <title>Deinococcus shelandsis sp. nov., isolated from South Shetland Islands soil of Antarctica.</title>
        <authorList>
            <person name="Tian J."/>
        </authorList>
    </citation>
    <scope>NUCLEOTIDE SEQUENCE [LARGE SCALE GENOMIC DNA]</scope>
    <source>
        <strain evidence="1 2">S14-83T</strain>
        <plasmid evidence="1 2">unnamed1</plasmid>
    </source>
</reference>
<organism evidence="1 2">
    <name type="scientific">Deinococcus psychrotolerans</name>
    <dbReference type="NCBI Taxonomy" id="2489213"/>
    <lineage>
        <taxon>Bacteria</taxon>
        <taxon>Thermotogati</taxon>
        <taxon>Deinococcota</taxon>
        <taxon>Deinococci</taxon>
        <taxon>Deinococcales</taxon>
        <taxon>Deinococcaceae</taxon>
        <taxon>Deinococcus</taxon>
    </lineage>
</organism>
<evidence type="ECO:0000313" key="2">
    <source>
        <dbReference type="Proteomes" id="UP000276417"/>
    </source>
</evidence>
<keyword evidence="2" id="KW-1185">Reference proteome</keyword>
<dbReference type="EMBL" id="CP034185">
    <property type="protein sequence ID" value="AZI44484.1"/>
    <property type="molecule type" value="Genomic_DNA"/>
</dbReference>
<gene>
    <name evidence="1" type="ORF">EHF33_16340</name>
</gene>
<sequence>MKTLIIFSTAFLAGSLYIVTNNTKGADEKVSQNVSPEDNNSMKAVRIRLNVIIGEELSFKPIQCPSYLLDMNDSRDIRGCFISELEPEAIIPLLLERFEKFTDVQMGWRMDLGTWVTYRVVKKGQQSFAMSLTAPGINVDMRNDPKVNQHKTVGKYFIPHDDVK</sequence>
<keyword evidence="1" id="KW-0614">Plasmid</keyword>
<accession>A0A3G8YPC7</accession>